<proteinExistence type="predicted"/>
<evidence type="ECO:0000313" key="2">
    <source>
        <dbReference type="EMBL" id="KGX90351.1"/>
    </source>
</evidence>
<evidence type="ECO:0000313" key="3">
    <source>
        <dbReference type="Proteomes" id="UP000030528"/>
    </source>
</evidence>
<keyword evidence="1" id="KW-0812">Transmembrane</keyword>
<keyword evidence="3" id="KW-1185">Reference proteome</keyword>
<dbReference type="EMBL" id="AVPE01000015">
    <property type="protein sequence ID" value="KGX90351.1"/>
    <property type="molecule type" value="Genomic_DNA"/>
</dbReference>
<evidence type="ECO:0000256" key="1">
    <source>
        <dbReference type="SAM" id="Phobius"/>
    </source>
</evidence>
<feature type="transmembrane region" description="Helical" evidence="1">
    <location>
        <begin position="49"/>
        <end position="74"/>
    </location>
</feature>
<name>A0A0A5GB08_9BACI</name>
<reference evidence="2 3" key="1">
    <citation type="submission" date="2013-08" db="EMBL/GenBank/DDBJ databases">
        <authorList>
            <person name="Huang J."/>
            <person name="Wang G."/>
        </authorList>
    </citation>
    <scope>NUCLEOTIDE SEQUENCE [LARGE SCALE GENOMIC DNA]</scope>
    <source>
        <strain evidence="2 3">JSM 076056</strain>
    </source>
</reference>
<feature type="transmembrane region" description="Helical" evidence="1">
    <location>
        <begin position="9"/>
        <end position="29"/>
    </location>
</feature>
<dbReference type="Pfam" id="PF14089">
    <property type="entry name" value="KbaA"/>
    <property type="match status" value="1"/>
</dbReference>
<keyword evidence="1" id="KW-0472">Membrane</keyword>
<dbReference type="Proteomes" id="UP000030528">
    <property type="component" value="Unassembled WGS sequence"/>
</dbReference>
<organism evidence="2 3">
    <name type="scientific">Pontibacillus halophilus JSM 076056 = DSM 19796</name>
    <dbReference type="NCBI Taxonomy" id="1385510"/>
    <lineage>
        <taxon>Bacteria</taxon>
        <taxon>Bacillati</taxon>
        <taxon>Bacillota</taxon>
        <taxon>Bacilli</taxon>
        <taxon>Bacillales</taxon>
        <taxon>Bacillaceae</taxon>
        <taxon>Pontibacillus</taxon>
    </lineage>
</organism>
<dbReference type="AlphaFoldDB" id="A0A0A5GB08"/>
<comment type="caution">
    <text evidence="2">The sequence shown here is derived from an EMBL/GenBank/DDBJ whole genome shotgun (WGS) entry which is preliminary data.</text>
</comment>
<dbReference type="RefSeq" id="WP_026801490.1">
    <property type="nucleotide sequence ID" value="NZ_AULI01000017.1"/>
</dbReference>
<dbReference type="SMART" id="SM01251">
    <property type="entry name" value="KbaA"/>
    <property type="match status" value="1"/>
</dbReference>
<protein>
    <submittedName>
        <fullName evidence="2">KinB-signaling pathway activation protein</fullName>
    </submittedName>
</protein>
<sequence length="206" mass="23815">MTSQKWVRLFIRTLALGAISTLLVSFFVKSGTYVEEAFQPFDALELIGLLIWFSGLGFIFSVISQMGFFAYLTINQFGKSLFRSTWKSVQVIIILFTLFDLVYFRYRAGDDGSIWSYMIMPVALLLYALAVAYVKKQETNGQAFIPAVLFMFTITTVEWVPALRADDGDWLWLMLIPLLVCNTYQLIRLHRINQEVKEEQSHKEYV</sequence>
<feature type="transmembrane region" description="Helical" evidence="1">
    <location>
        <begin position="86"/>
        <end position="106"/>
    </location>
</feature>
<feature type="transmembrane region" description="Helical" evidence="1">
    <location>
        <begin position="170"/>
        <end position="187"/>
    </location>
</feature>
<keyword evidence="1" id="KW-1133">Transmembrane helix</keyword>
<dbReference type="PIRSF" id="PIRSF029886">
    <property type="entry name" value="KBAA"/>
    <property type="match status" value="1"/>
</dbReference>
<dbReference type="eggNOG" id="COG2194">
    <property type="taxonomic scope" value="Bacteria"/>
</dbReference>
<accession>A0A0A5GB08</accession>
<dbReference type="InterPro" id="IPR024164">
    <property type="entry name" value="KinB-signalling_activ"/>
</dbReference>
<feature type="transmembrane region" description="Helical" evidence="1">
    <location>
        <begin position="112"/>
        <end position="134"/>
    </location>
</feature>
<dbReference type="OrthoDB" id="2374256at2"/>
<dbReference type="GO" id="GO:0045881">
    <property type="term" value="P:positive regulation of sporulation resulting in formation of a cellular spore"/>
    <property type="evidence" value="ECO:0007669"/>
    <property type="project" value="InterPro"/>
</dbReference>
<dbReference type="STRING" id="1385510.GCA_000425205_03273"/>
<gene>
    <name evidence="2" type="ORF">N781_07765</name>
</gene>
<feature type="transmembrane region" description="Helical" evidence="1">
    <location>
        <begin position="143"/>
        <end position="164"/>
    </location>
</feature>